<evidence type="ECO:0000256" key="2">
    <source>
        <dbReference type="ARBA" id="ARBA00022525"/>
    </source>
</evidence>
<dbReference type="Pfam" id="PF01391">
    <property type="entry name" value="Collagen"/>
    <property type="match status" value="3"/>
</dbReference>
<protein>
    <recommendedName>
        <fullName evidence="8">C1q domain-containing protein</fullName>
    </recommendedName>
</protein>
<evidence type="ECO:0000256" key="6">
    <source>
        <dbReference type="SAM" id="MobiDB-lite"/>
    </source>
</evidence>
<feature type="chain" id="PRO_5041694849" description="C1q domain-containing protein" evidence="7">
    <location>
        <begin position="25"/>
        <end position="529"/>
    </location>
</feature>
<comment type="subcellular location">
    <subcellularLocation>
        <location evidence="1">Secreted</location>
        <location evidence="1">Extracellular space</location>
        <location evidence="1">Extracellular matrix</location>
    </subcellularLocation>
</comment>
<evidence type="ECO:0000256" key="7">
    <source>
        <dbReference type="SAM" id="SignalP"/>
    </source>
</evidence>
<evidence type="ECO:0000256" key="4">
    <source>
        <dbReference type="ARBA" id="ARBA00022729"/>
    </source>
</evidence>
<gene>
    <name evidence="9" type="ORF">Q7C36_000112</name>
</gene>
<feature type="domain" description="C1q" evidence="8">
    <location>
        <begin position="375"/>
        <end position="508"/>
    </location>
</feature>
<dbReference type="InterPro" id="IPR008160">
    <property type="entry name" value="Collagen"/>
</dbReference>
<dbReference type="PANTHER" id="PTHR15427">
    <property type="entry name" value="EMILIN ELASTIN MICROFIBRIL INTERFACE-LOCATED PROTEIN ELASTIN MICROFIBRIL INTERFACER"/>
    <property type="match status" value="1"/>
</dbReference>
<evidence type="ECO:0000256" key="5">
    <source>
        <dbReference type="ARBA" id="ARBA00023119"/>
    </source>
</evidence>
<feature type="compositionally biased region" description="Basic and acidic residues" evidence="6">
    <location>
        <begin position="208"/>
        <end position="218"/>
    </location>
</feature>
<dbReference type="Gene3D" id="2.60.120.40">
    <property type="match status" value="1"/>
</dbReference>
<dbReference type="InterPro" id="IPR050392">
    <property type="entry name" value="Collagen/C1q_domain"/>
</dbReference>
<accession>A0AA88NX23</accession>
<dbReference type="EMBL" id="JAVHJS010000001">
    <property type="protein sequence ID" value="KAK2868241.1"/>
    <property type="molecule type" value="Genomic_DNA"/>
</dbReference>
<evidence type="ECO:0000313" key="9">
    <source>
        <dbReference type="EMBL" id="KAK2868241.1"/>
    </source>
</evidence>
<comment type="caution">
    <text evidence="9">The sequence shown here is derived from an EMBL/GenBank/DDBJ whole genome shotgun (WGS) entry which is preliminary data.</text>
</comment>
<dbReference type="SUPFAM" id="SSF49842">
    <property type="entry name" value="TNF-like"/>
    <property type="match status" value="1"/>
</dbReference>
<dbReference type="Pfam" id="PF00386">
    <property type="entry name" value="C1q"/>
    <property type="match status" value="1"/>
</dbReference>
<keyword evidence="3" id="KW-0272">Extracellular matrix</keyword>
<feature type="region of interest" description="Disordered" evidence="6">
    <location>
        <begin position="168"/>
        <end position="314"/>
    </location>
</feature>
<dbReference type="AlphaFoldDB" id="A0AA88NX23"/>
<keyword evidence="5" id="KW-0176">Collagen</keyword>
<dbReference type="Proteomes" id="UP001187315">
    <property type="component" value="Unassembled WGS sequence"/>
</dbReference>
<dbReference type="InterPro" id="IPR001073">
    <property type="entry name" value="C1q_dom"/>
</dbReference>
<dbReference type="SMART" id="SM00110">
    <property type="entry name" value="C1Q"/>
    <property type="match status" value="1"/>
</dbReference>
<feature type="compositionally biased region" description="Basic and acidic residues" evidence="6">
    <location>
        <begin position="227"/>
        <end position="239"/>
    </location>
</feature>
<feature type="signal peptide" evidence="7">
    <location>
        <begin position="1"/>
        <end position="24"/>
    </location>
</feature>
<evidence type="ECO:0000313" key="10">
    <source>
        <dbReference type="Proteomes" id="UP001187315"/>
    </source>
</evidence>
<evidence type="ECO:0000256" key="1">
    <source>
        <dbReference type="ARBA" id="ARBA00004498"/>
    </source>
</evidence>
<dbReference type="InterPro" id="IPR008983">
    <property type="entry name" value="Tumour_necrosis_fac-like_dom"/>
</dbReference>
<feature type="compositionally biased region" description="Basic and acidic residues" evidence="6">
    <location>
        <begin position="291"/>
        <end position="300"/>
    </location>
</feature>
<dbReference type="PANTHER" id="PTHR15427:SF52">
    <property type="entry name" value="C1Q DOMAIN-CONTAINING PROTEIN"/>
    <property type="match status" value="1"/>
</dbReference>
<keyword evidence="10" id="KW-1185">Reference proteome</keyword>
<name>A0AA88NX23_TACVA</name>
<keyword evidence="4 7" id="KW-0732">Signal</keyword>
<keyword evidence="2" id="KW-0964">Secreted</keyword>
<feature type="compositionally biased region" description="Low complexity" evidence="6">
    <location>
        <begin position="279"/>
        <end position="289"/>
    </location>
</feature>
<reference evidence="9" key="1">
    <citation type="submission" date="2023-08" db="EMBL/GenBank/DDBJ databases">
        <title>Pelteobagrus vachellii genome.</title>
        <authorList>
            <person name="Liu H."/>
        </authorList>
    </citation>
    <scope>NUCLEOTIDE SEQUENCE</scope>
    <source>
        <strain evidence="9">PRFRI_2022a</strain>
        <tissue evidence="9">Muscle</tissue>
    </source>
</reference>
<proteinExistence type="predicted"/>
<evidence type="ECO:0000256" key="3">
    <source>
        <dbReference type="ARBA" id="ARBA00022530"/>
    </source>
</evidence>
<sequence length="529" mass="54883">MMALDFSPVMIKVLLCVLATSALSKGMFINNKTKIFAPPPLGSPDRPIPPEYWGSGDYPPLPDKNMPQQANYIMDGGPPQIRTGSQMSYGMPNEIPVPTENYPMLPEGYSLPPNGYPLPPDSRSHSLHRNNIIDFSYCEMILEAPVPPTADQIPWFCTCTLCKGSWQSEKGDKGDRGLPGQPGSTGSRGLPGPRGPLGFTGPTGFKGQKGDEGIKGDDGPPGAMGRIGDRGFKGDKGDMGLDGMPGESGPPGPPGDCASTCGSVSGSPGEVGLPGTVGPRGLPGSSGEPGPKGEKGDQGEIGKPGVPGFNGLKGDQGKQGVCNCTDGAKGENGIAGPPGLKGEKGNAGSQGLEGVSGPKGVKGEMGVTGLPGPCSPAIQSGFSARLAITYPSPDSPVPFSMVIYNIENHYNPIAGVYKAPVNGTYSFSYNLCVFNKVLKVGLFQNFVPVVKSTGPINLAMVSQAVLLHLKMGDEVWIQVKDLSSNGFCTGSEASSTFTGYLLYPDSCDVPLSRDIPEPISGTYSWGDGP</sequence>
<evidence type="ECO:0000259" key="8">
    <source>
        <dbReference type="PROSITE" id="PS50871"/>
    </source>
</evidence>
<dbReference type="PRINTS" id="PR00007">
    <property type="entry name" value="COMPLEMNTC1Q"/>
</dbReference>
<organism evidence="9 10">
    <name type="scientific">Tachysurus vachellii</name>
    <name type="common">Darkbarbel catfish</name>
    <name type="synonym">Pelteobagrus vachellii</name>
    <dbReference type="NCBI Taxonomy" id="175792"/>
    <lineage>
        <taxon>Eukaryota</taxon>
        <taxon>Metazoa</taxon>
        <taxon>Chordata</taxon>
        <taxon>Craniata</taxon>
        <taxon>Vertebrata</taxon>
        <taxon>Euteleostomi</taxon>
        <taxon>Actinopterygii</taxon>
        <taxon>Neopterygii</taxon>
        <taxon>Teleostei</taxon>
        <taxon>Ostariophysi</taxon>
        <taxon>Siluriformes</taxon>
        <taxon>Bagridae</taxon>
        <taxon>Tachysurus</taxon>
    </lineage>
</organism>
<dbReference type="PROSITE" id="PS50871">
    <property type="entry name" value="C1Q"/>
    <property type="match status" value="1"/>
</dbReference>
<feature type="compositionally biased region" description="Low complexity" evidence="6">
    <location>
        <begin position="182"/>
        <end position="205"/>
    </location>
</feature>